<organism evidence="4 5">
    <name type="scientific">Populus tomentosa</name>
    <name type="common">Chinese white poplar</name>
    <dbReference type="NCBI Taxonomy" id="118781"/>
    <lineage>
        <taxon>Eukaryota</taxon>
        <taxon>Viridiplantae</taxon>
        <taxon>Streptophyta</taxon>
        <taxon>Embryophyta</taxon>
        <taxon>Tracheophyta</taxon>
        <taxon>Spermatophyta</taxon>
        <taxon>Magnoliopsida</taxon>
        <taxon>eudicotyledons</taxon>
        <taxon>Gunneridae</taxon>
        <taxon>Pentapetalae</taxon>
        <taxon>rosids</taxon>
        <taxon>fabids</taxon>
        <taxon>Malpighiales</taxon>
        <taxon>Salicaceae</taxon>
        <taxon>Saliceae</taxon>
        <taxon>Populus</taxon>
    </lineage>
</organism>
<evidence type="ECO:0000256" key="2">
    <source>
        <dbReference type="ARBA" id="ARBA00022801"/>
    </source>
</evidence>
<dbReference type="GO" id="GO:0005634">
    <property type="term" value="C:nucleus"/>
    <property type="evidence" value="ECO:0007669"/>
    <property type="project" value="TreeGrafter"/>
</dbReference>
<dbReference type="InterPro" id="IPR016072">
    <property type="entry name" value="Skp1_comp_dimer"/>
</dbReference>
<dbReference type="GO" id="GO:0005737">
    <property type="term" value="C:cytoplasm"/>
    <property type="evidence" value="ECO:0007669"/>
    <property type="project" value="TreeGrafter"/>
</dbReference>
<evidence type="ECO:0000313" key="4">
    <source>
        <dbReference type="EMBL" id="KAG6744627.1"/>
    </source>
</evidence>
<reference evidence="4" key="1">
    <citation type="journal article" date="2020" name="bioRxiv">
        <title>Hybrid origin of Populus tomentosa Carr. identified through genome sequencing and phylogenomic analysis.</title>
        <authorList>
            <person name="An X."/>
            <person name="Gao K."/>
            <person name="Chen Z."/>
            <person name="Li J."/>
            <person name="Yang X."/>
            <person name="Yang X."/>
            <person name="Zhou J."/>
            <person name="Guo T."/>
            <person name="Zhao T."/>
            <person name="Huang S."/>
            <person name="Miao D."/>
            <person name="Khan W.U."/>
            <person name="Rao P."/>
            <person name="Ye M."/>
            <person name="Lei B."/>
            <person name="Liao W."/>
            <person name="Wang J."/>
            <person name="Ji L."/>
            <person name="Li Y."/>
            <person name="Guo B."/>
            <person name="Mustafa N.S."/>
            <person name="Li S."/>
            <person name="Yun Q."/>
            <person name="Keller S.R."/>
            <person name="Mao J."/>
            <person name="Zhang R."/>
            <person name="Strauss S.H."/>
        </authorList>
    </citation>
    <scope>NUCLEOTIDE SEQUENCE</scope>
    <source>
        <strain evidence="4">GM15</strain>
        <tissue evidence="4">Leaf</tissue>
    </source>
</reference>
<dbReference type="AlphaFoldDB" id="A0A8X7Y851"/>
<keyword evidence="1" id="KW-0540">Nuclease</keyword>
<dbReference type="Proteomes" id="UP000886885">
    <property type="component" value="Chromosome 16A"/>
</dbReference>
<accession>A0A8X7Y851</accession>
<dbReference type="OrthoDB" id="810333at2759"/>
<dbReference type="GO" id="GO:0008408">
    <property type="term" value="F:3'-5' exonuclease activity"/>
    <property type="evidence" value="ECO:0007669"/>
    <property type="project" value="TreeGrafter"/>
</dbReference>
<dbReference type="PANTHER" id="PTHR13620">
    <property type="entry name" value="3-5 EXONUCLEASE"/>
    <property type="match status" value="1"/>
</dbReference>
<dbReference type="GO" id="GO:0006511">
    <property type="term" value="P:ubiquitin-dependent protein catabolic process"/>
    <property type="evidence" value="ECO:0007669"/>
    <property type="project" value="InterPro"/>
</dbReference>
<dbReference type="InterPro" id="IPR051132">
    <property type="entry name" value="3-5_Exonuclease_domain"/>
</dbReference>
<name>A0A8X7Y851_POPTO</name>
<keyword evidence="2" id="KW-0378">Hydrolase</keyword>
<evidence type="ECO:0000313" key="5">
    <source>
        <dbReference type="Proteomes" id="UP000886885"/>
    </source>
</evidence>
<dbReference type="EMBL" id="JAAWWB010000031">
    <property type="protein sequence ID" value="KAG6744627.1"/>
    <property type="molecule type" value="Genomic_DNA"/>
</dbReference>
<gene>
    <name evidence="4" type="ORF">POTOM_051264</name>
</gene>
<feature type="domain" description="SKP1 component dimerisation" evidence="3">
    <location>
        <begin position="715"/>
        <end position="761"/>
    </location>
</feature>
<dbReference type="PANTHER" id="PTHR13620:SF105">
    <property type="entry name" value="OS01G0737700 PROTEIN"/>
    <property type="match status" value="1"/>
</dbReference>
<comment type="caution">
    <text evidence="4">The sequence shown here is derived from an EMBL/GenBank/DDBJ whole genome shotgun (WGS) entry which is preliminary data.</text>
</comment>
<protein>
    <recommendedName>
        <fullName evidence="3">SKP1 component dimerisation domain-containing protein</fullName>
    </recommendedName>
</protein>
<keyword evidence="5" id="KW-1185">Reference proteome</keyword>
<evidence type="ECO:0000256" key="1">
    <source>
        <dbReference type="ARBA" id="ARBA00022722"/>
    </source>
</evidence>
<sequence>MDNFNLCSAYRGSNDLERYDCFDVQCDNMYCYTITTDNEICLMQWIVRLFSLTFPNSGKRLKVSMDMIWDQCVDDHSFFIPVTLQFCYEHFCIIYHVSPPQNFPIVSLENFLNHDYVDFFGFQMLYKVRYLRQQYNLVVKNWFDISCQVCLSTPAFLRNHDVSVPLQTLVSVIFSKKYLKPDDILQSNWRLRFTSCFFEEDVDASCLDDIGSSTFSLLLLANSLTSSFKLTNLLLMKSFNLRSICLGGNDLEGVEIFDVQCDNMRCAATVTSNAARLMDLIGSLCRLVTNPDSGTRLRVSMDMIRDKPVDDDAKVNPPVTLQFCYEHFCIIYHVNPPDNFPTSSLENFLNHDCIDFFGFEMKPKVEHLRRAYNLVVKNWFDIPSEARLSNPARFGDKVDLSLQEMVSMEFSREYSKATDLLQSKWRSSKLSTDQEKQPKLTMDFTFLVPLFFKLFESSPSTILSIVFLGGNHIENYLAYELQCDNMHCYTTVTRNATYLTNWIAELLSAFVPHGGRRLRVSMDMIWDQFVNDANLYPPVTLQFCYEHTCIIYQVSPPDNFPRSSLEHFLNHDHVDFFGFEMLYKVQYLRQAYNLVVRNWFDIPCQACLANPTRFVYFVTTTFSSTCISIGFKKRLLELAKGKRGEISLRQPNCSSPNVLAKPFPQFIEFCKEHIMFKENPDKEKQKKISEFFLKEKSNEELLGMITVAKYLEAEDLLDLLSQAVADRIQIKNVEYMRKFFGIENDFTPEEEAKLCEEHSWAFEDVDEDY</sequence>
<evidence type="ECO:0000259" key="3">
    <source>
        <dbReference type="Pfam" id="PF01466"/>
    </source>
</evidence>
<proteinExistence type="predicted"/>
<dbReference type="Pfam" id="PF01466">
    <property type="entry name" value="Skp1"/>
    <property type="match status" value="1"/>
</dbReference>